<proteinExistence type="predicted"/>
<sequence>MAGNRRIRTIMPTTSLTRISPEDFDFPGPRKRRCVSRVTTSDGTDFGATLEEFQKAEDIVLRAPSTYPTTKAPPPAPIPRPEPDDVNSKLRLEMERRQFQPLSDDWFWRMLEEMYRVDEKKWTMWAVDLDWMKVLRADFRYLMKILEVTTRSVSRQTYNMGHVTPTIVDLYIYLVCEYRNKGISRKLKGGDLADATPSKQKLSCIVIDTQRIYWEQKKGLWANDENDDKAPRKFIFQDFPTAWALVQEALAQYDDETFMNLDYIFFPYEYQAFHTVLLGIAVKQRFCFHIDNSGTLRPRPSKTEGFHGYPNIYAMHLIEAVIFEKFGETLDTARFPLFGEWQYRTEHPVAHQRTTDFSPNAPRQMDTCNCGMMTLTMATNLAFGYDMMCGRGKDIANNPPRVGKRMRVAAELLNGGFNKPFDYPMFNIPTELREIIIDESYIHNLRPSPKPADEKAEDEDEDEEPEGLDEPQDEEDDENYQPGNLSRAEARTKVKKAKKAKKMKWSGQKATDPDPLDPDSSGPAPTADEEPIRTLWPAQMDPAQTGKCGCIYPIKNPRFSHPRYRSREELKRAAHLNGMTNWEMWEKMPLHLFRAWMENTMAGRGDEECTPWIDALQFAPLENPDSTTNQPVPTTSY</sequence>
<protein>
    <recommendedName>
        <fullName evidence="4">Ubiquitin-like protease family profile domain-containing protein</fullName>
    </recommendedName>
</protein>
<dbReference type="Gene3D" id="3.40.395.10">
    <property type="entry name" value="Adenoviral Proteinase, Chain A"/>
    <property type="match status" value="1"/>
</dbReference>
<dbReference type="OrthoDB" id="1939479at2759"/>
<dbReference type="SUPFAM" id="SSF54001">
    <property type="entry name" value="Cysteine proteinases"/>
    <property type="match status" value="1"/>
</dbReference>
<dbReference type="InterPro" id="IPR038765">
    <property type="entry name" value="Papain-like_cys_pep_sf"/>
</dbReference>
<dbReference type="EMBL" id="CP063408">
    <property type="protein sequence ID" value="QSZ33463.1"/>
    <property type="molecule type" value="Genomic_DNA"/>
</dbReference>
<feature type="region of interest" description="Disordered" evidence="1">
    <location>
        <begin position="444"/>
        <end position="530"/>
    </location>
</feature>
<organism evidence="2 3">
    <name type="scientific">Monilinia vaccinii-corymbosi</name>
    <dbReference type="NCBI Taxonomy" id="61207"/>
    <lineage>
        <taxon>Eukaryota</taxon>
        <taxon>Fungi</taxon>
        <taxon>Dikarya</taxon>
        <taxon>Ascomycota</taxon>
        <taxon>Pezizomycotina</taxon>
        <taxon>Leotiomycetes</taxon>
        <taxon>Helotiales</taxon>
        <taxon>Sclerotiniaceae</taxon>
        <taxon>Monilinia</taxon>
    </lineage>
</organism>
<feature type="compositionally biased region" description="Basic residues" evidence="1">
    <location>
        <begin position="493"/>
        <end position="504"/>
    </location>
</feature>
<feature type="compositionally biased region" description="Acidic residues" evidence="1">
    <location>
        <begin position="455"/>
        <end position="479"/>
    </location>
</feature>
<evidence type="ECO:0000313" key="3">
    <source>
        <dbReference type="Proteomes" id="UP000672032"/>
    </source>
</evidence>
<accession>A0A8A3PEH2</accession>
<keyword evidence="3" id="KW-1185">Reference proteome</keyword>
<dbReference type="Proteomes" id="UP000672032">
    <property type="component" value="Chromosome 4"/>
</dbReference>
<gene>
    <name evidence="2" type="ORF">DSL72_005031</name>
</gene>
<evidence type="ECO:0000256" key="1">
    <source>
        <dbReference type="SAM" id="MobiDB-lite"/>
    </source>
</evidence>
<name>A0A8A3PEH2_9HELO</name>
<evidence type="ECO:0000313" key="2">
    <source>
        <dbReference type="EMBL" id="QSZ33463.1"/>
    </source>
</evidence>
<feature type="region of interest" description="Disordered" evidence="1">
    <location>
        <begin position="64"/>
        <end position="83"/>
    </location>
</feature>
<reference evidence="2" key="1">
    <citation type="submission" date="2020-10" db="EMBL/GenBank/DDBJ databases">
        <title>Genome Sequence of Monilinia vaccinii-corymbosi Sheds Light on Mummy Berry Disease Infection of Blueberry and Mating Type.</title>
        <authorList>
            <person name="Yow A.G."/>
            <person name="Zhang Y."/>
            <person name="Bansal K."/>
            <person name="Eacker S.M."/>
            <person name="Sullivan S."/>
            <person name="Liachko I."/>
            <person name="Cubeta M.A."/>
            <person name="Rollins J.A."/>
            <person name="Ashrafi H."/>
        </authorList>
    </citation>
    <scope>NUCLEOTIDE SEQUENCE</scope>
    <source>
        <strain evidence="2">RL-1</strain>
    </source>
</reference>
<dbReference type="AlphaFoldDB" id="A0A8A3PEH2"/>
<evidence type="ECO:0008006" key="4">
    <source>
        <dbReference type="Google" id="ProtNLM"/>
    </source>
</evidence>
<feature type="compositionally biased region" description="Pro residues" evidence="1">
    <location>
        <begin position="71"/>
        <end position="80"/>
    </location>
</feature>